<dbReference type="SUPFAM" id="SSF53300">
    <property type="entry name" value="vWA-like"/>
    <property type="match status" value="1"/>
</dbReference>
<reference evidence="13 14" key="1">
    <citation type="submission" date="2024-06" db="EMBL/GenBank/DDBJ databases">
        <title>A chromosome-level genome assembly of beet webworm, Loxostege sticticalis.</title>
        <authorList>
            <person name="Zhang Y."/>
        </authorList>
    </citation>
    <scope>NUCLEOTIDE SEQUENCE [LARGE SCALE GENOMIC DNA]</scope>
    <source>
        <strain evidence="13">AQ028</strain>
        <tissue evidence="13">Male pupae</tissue>
    </source>
</reference>
<dbReference type="GO" id="GO:0005524">
    <property type="term" value="F:ATP binding"/>
    <property type="evidence" value="ECO:0007669"/>
    <property type="project" value="UniProtKB-KW"/>
</dbReference>
<accession>A0ABD0SML7</accession>
<name>A0ABD0SML7_LOXSC</name>
<dbReference type="GO" id="GO:0003677">
    <property type="term" value="F:DNA binding"/>
    <property type="evidence" value="ECO:0007669"/>
    <property type="project" value="UniProtKB-KW"/>
</dbReference>
<dbReference type="PANTHER" id="PTHR12604">
    <property type="entry name" value="KU AUTOANTIGEN DNA HELICASE"/>
    <property type="match status" value="1"/>
</dbReference>
<keyword evidence="9" id="KW-0233">DNA recombination</keyword>
<gene>
    <name evidence="13" type="ORF">ABMA28_006208</name>
</gene>
<protein>
    <recommendedName>
        <fullName evidence="12">Ku domain-containing protein</fullName>
    </recommendedName>
</protein>
<dbReference type="Proteomes" id="UP001549921">
    <property type="component" value="Unassembled WGS sequence"/>
</dbReference>
<feature type="domain" description="Ku" evidence="12">
    <location>
        <begin position="292"/>
        <end position="436"/>
    </location>
</feature>
<dbReference type="GO" id="GO:0005634">
    <property type="term" value="C:nucleus"/>
    <property type="evidence" value="ECO:0007669"/>
    <property type="project" value="UniProtKB-SubCell"/>
</dbReference>
<dbReference type="EMBL" id="JBEDNZ010000019">
    <property type="protein sequence ID" value="KAL0820298.1"/>
    <property type="molecule type" value="Genomic_DNA"/>
</dbReference>
<evidence type="ECO:0000256" key="11">
    <source>
        <dbReference type="ARBA" id="ARBA00023242"/>
    </source>
</evidence>
<dbReference type="GO" id="GO:0006281">
    <property type="term" value="P:DNA repair"/>
    <property type="evidence" value="ECO:0007669"/>
    <property type="project" value="UniProtKB-KW"/>
</dbReference>
<evidence type="ECO:0000256" key="2">
    <source>
        <dbReference type="ARBA" id="ARBA00005240"/>
    </source>
</evidence>
<dbReference type="InterPro" id="IPR005161">
    <property type="entry name" value="Ku_N"/>
</dbReference>
<dbReference type="Gene3D" id="4.10.970.10">
    <property type="entry name" value="Ku70, bridge and pillars"/>
    <property type="match status" value="1"/>
</dbReference>
<sequence length="594" mass="66892">MESDEENEEFQAWKGVPGTVVLINAFNPSSTESPAISHVATCRMIRQHLRLASNHYIGVCLYGTGDSEAASFGLQNVTEICSLNLPNLDDYKKLQSVNITSYGQAKDLKLSDALWHCSKMFTNCKKQLVSRTILMLTRLDIPPVESDHRATYMRVSDLVQSKIEVKIINVATEDVPVDQFYKNFLSEANGGKETAVPKAIWDCKEIENMMYQQSHRHLALARLSFEIGDGLAIGVGVYSLLKSNSLPKNVNLHRDTNAILTSATKTVKVSNEGNNSNEVQMDVDEAENEQKQLPVLKSELLHYQNYGGERIEFTDREKKKLSNPFGPPILKLLGFKPAGIMCKEKWFLKAGYFLYPNEDVIEGSTVAFKALHQACLEMKVVAICVLCTRVNSKPYIVALAPCGHPLGLDVEIGFDVIRIPFIESVRQLATEDEDDNINVSEAHRRTMKDIVNTLKFDYKPEMFENPKLQSQYKAVEAIALADEELEPFVDTTKPNMEKFQELEEDLFDHLFGPFGATAPKRSGTKEAGVSSKQTKFDGEIDENLLQNRISNKKVNMYTVEQLKHILKWKNIQSLPALTGMKKNDLVNLVYEYCC</sequence>
<evidence type="ECO:0000256" key="1">
    <source>
        <dbReference type="ARBA" id="ARBA00004123"/>
    </source>
</evidence>
<organism evidence="13 14">
    <name type="scientific">Loxostege sticticalis</name>
    <name type="common">Beet webworm moth</name>
    <dbReference type="NCBI Taxonomy" id="481309"/>
    <lineage>
        <taxon>Eukaryota</taxon>
        <taxon>Metazoa</taxon>
        <taxon>Ecdysozoa</taxon>
        <taxon>Arthropoda</taxon>
        <taxon>Hexapoda</taxon>
        <taxon>Insecta</taxon>
        <taxon>Pterygota</taxon>
        <taxon>Neoptera</taxon>
        <taxon>Endopterygota</taxon>
        <taxon>Lepidoptera</taxon>
        <taxon>Glossata</taxon>
        <taxon>Ditrysia</taxon>
        <taxon>Pyraloidea</taxon>
        <taxon>Crambidae</taxon>
        <taxon>Pyraustinae</taxon>
        <taxon>Loxostege</taxon>
    </lineage>
</organism>
<dbReference type="PANTHER" id="PTHR12604:SF2">
    <property type="entry name" value="X-RAY REPAIR CROSS-COMPLEMENTING PROTEIN 6"/>
    <property type="match status" value="1"/>
</dbReference>
<dbReference type="InterPro" id="IPR006165">
    <property type="entry name" value="Ku70"/>
</dbReference>
<keyword evidence="7" id="KW-0067">ATP-binding</keyword>
<evidence type="ECO:0000256" key="6">
    <source>
        <dbReference type="ARBA" id="ARBA00022806"/>
    </source>
</evidence>
<dbReference type="Gene3D" id="2.40.290.10">
    <property type="match status" value="1"/>
</dbReference>
<dbReference type="InterPro" id="IPR036465">
    <property type="entry name" value="vWFA_dom_sf"/>
</dbReference>
<dbReference type="GO" id="GO:0004386">
    <property type="term" value="F:helicase activity"/>
    <property type="evidence" value="ECO:0007669"/>
    <property type="project" value="UniProtKB-KW"/>
</dbReference>
<proteinExistence type="inferred from homology"/>
<evidence type="ECO:0000313" key="14">
    <source>
        <dbReference type="Proteomes" id="UP001549921"/>
    </source>
</evidence>
<evidence type="ECO:0000256" key="3">
    <source>
        <dbReference type="ARBA" id="ARBA00022741"/>
    </source>
</evidence>
<dbReference type="Pfam" id="PF03731">
    <property type="entry name" value="Ku_N"/>
    <property type="match status" value="1"/>
</dbReference>
<keyword evidence="3" id="KW-0547">Nucleotide-binding</keyword>
<dbReference type="InterPro" id="IPR047087">
    <property type="entry name" value="KU70_core_dom"/>
</dbReference>
<keyword evidence="8" id="KW-0238">DNA-binding</keyword>
<dbReference type="NCBIfam" id="TIGR00578">
    <property type="entry name" value="ku70"/>
    <property type="match status" value="1"/>
</dbReference>
<dbReference type="GO" id="GO:0032991">
    <property type="term" value="C:protein-containing complex"/>
    <property type="evidence" value="ECO:0007669"/>
    <property type="project" value="UniProtKB-ARBA"/>
</dbReference>
<dbReference type="Pfam" id="PF03730">
    <property type="entry name" value="Ku_C"/>
    <property type="match status" value="1"/>
</dbReference>
<evidence type="ECO:0000256" key="7">
    <source>
        <dbReference type="ARBA" id="ARBA00022840"/>
    </source>
</evidence>
<keyword evidence="6" id="KW-0347">Helicase</keyword>
<dbReference type="SMART" id="SM00559">
    <property type="entry name" value="Ku78"/>
    <property type="match status" value="1"/>
</dbReference>
<evidence type="ECO:0000256" key="9">
    <source>
        <dbReference type="ARBA" id="ARBA00023172"/>
    </source>
</evidence>
<dbReference type="InterPro" id="IPR006164">
    <property type="entry name" value="DNA_bd_Ku70/Ku80"/>
</dbReference>
<evidence type="ECO:0000313" key="13">
    <source>
        <dbReference type="EMBL" id="KAL0820298.1"/>
    </source>
</evidence>
<dbReference type="Gene3D" id="1.10.1600.10">
    <property type="match status" value="1"/>
</dbReference>
<dbReference type="PIRSF" id="PIRSF003033">
    <property type="entry name" value="Ku70"/>
    <property type="match status" value="1"/>
</dbReference>
<dbReference type="InterPro" id="IPR016194">
    <property type="entry name" value="SPOC-like_C_dom_sf"/>
</dbReference>
<dbReference type="Pfam" id="PF02735">
    <property type="entry name" value="Ku"/>
    <property type="match status" value="1"/>
</dbReference>
<comment type="caution">
    <text evidence="13">The sequence shown here is derived from an EMBL/GenBank/DDBJ whole genome shotgun (WGS) entry which is preliminary data.</text>
</comment>
<dbReference type="SUPFAM" id="SSF100939">
    <property type="entry name" value="SPOC domain-like"/>
    <property type="match status" value="1"/>
</dbReference>
<evidence type="ECO:0000259" key="12">
    <source>
        <dbReference type="SMART" id="SM00559"/>
    </source>
</evidence>
<dbReference type="GO" id="GO:0006310">
    <property type="term" value="P:DNA recombination"/>
    <property type="evidence" value="ECO:0007669"/>
    <property type="project" value="UniProtKB-KW"/>
</dbReference>
<dbReference type="GO" id="GO:0016787">
    <property type="term" value="F:hydrolase activity"/>
    <property type="evidence" value="ECO:0007669"/>
    <property type="project" value="UniProtKB-KW"/>
</dbReference>
<comment type="similarity">
    <text evidence="2">Belongs to the ku70 family.</text>
</comment>
<comment type="subcellular location">
    <subcellularLocation>
        <location evidence="1">Nucleus</location>
    </subcellularLocation>
</comment>
<evidence type="ECO:0000256" key="4">
    <source>
        <dbReference type="ARBA" id="ARBA00022763"/>
    </source>
</evidence>
<dbReference type="CDD" id="cd00788">
    <property type="entry name" value="KU70"/>
    <property type="match status" value="1"/>
</dbReference>
<dbReference type="InterPro" id="IPR005160">
    <property type="entry name" value="Ku_C"/>
</dbReference>
<dbReference type="Gene3D" id="3.40.50.410">
    <property type="entry name" value="von Willebrand factor, type A domain"/>
    <property type="match status" value="1"/>
</dbReference>
<evidence type="ECO:0000256" key="10">
    <source>
        <dbReference type="ARBA" id="ARBA00023204"/>
    </source>
</evidence>
<evidence type="ECO:0000256" key="8">
    <source>
        <dbReference type="ARBA" id="ARBA00023125"/>
    </source>
</evidence>
<keyword evidence="11" id="KW-0539">Nucleus</keyword>
<evidence type="ECO:0000256" key="5">
    <source>
        <dbReference type="ARBA" id="ARBA00022801"/>
    </source>
</evidence>
<keyword evidence="5" id="KW-0378">Hydrolase</keyword>
<dbReference type="InterPro" id="IPR027388">
    <property type="entry name" value="Ku70_bridge/pillars_dom_sf"/>
</dbReference>
<dbReference type="AlphaFoldDB" id="A0ABD0SML7"/>
<keyword evidence="4" id="KW-0227">DNA damage</keyword>
<keyword evidence="10" id="KW-0234">DNA repair</keyword>